<dbReference type="InterPro" id="IPR036770">
    <property type="entry name" value="Ankyrin_rpt-contain_sf"/>
</dbReference>
<dbReference type="PANTHER" id="PTHR45661">
    <property type="entry name" value="SURFACE ANTIGEN"/>
    <property type="match status" value="1"/>
</dbReference>
<evidence type="ECO:0000313" key="1">
    <source>
        <dbReference type="EMBL" id="KAK8876315.1"/>
    </source>
</evidence>
<name>A0ABR2JEV9_9EUKA</name>
<organism evidence="1 2">
    <name type="scientific">Tritrichomonas musculus</name>
    <dbReference type="NCBI Taxonomy" id="1915356"/>
    <lineage>
        <taxon>Eukaryota</taxon>
        <taxon>Metamonada</taxon>
        <taxon>Parabasalia</taxon>
        <taxon>Tritrichomonadida</taxon>
        <taxon>Tritrichomonadidae</taxon>
        <taxon>Tritrichomonas</taxon>
    </lineage>
</organism>
<dbReference type="SUPFAM" id="SSF48403">
    <property type="entry name" value="Ankyrin repeat"/>
    <property type="match status" value="1"/>
</dbReference>
<gene>
    <name evidence="1" type="ORF">M9Y10_006510</name>
</gene>
<dbReference type="InterPro" id="IPR053139">
    <property type="entry name" value="Surface_bspA-like"/>
</dbReference>
<sequence>MFGESKCLDDKKHFQDIFYQFINDSTNNSVAFQSLNSFIIENGYLSDVEELVHFLRLLSIISENSGKQRNIIDKIEFVLSFYKSGIMKTLSNFEIFIIFENNKLILLFLFENDIIHFDEKIEMAIMNKAYNDGTKLCHFFYPEIKKINKFSNIEKELYTIDPNIFDNFEEKRHFGENDSYICSLIRNDNVLDFISHVNRSNISLNSLIKKSIFETNSFLIGKEVTFIEYAAFFGSIQIIQYLKLSGVKLEPSLWYYSIHSNNPELIHLLEENKVKPEDETYLKCFEESIKCHHNEIAEYIKDVLMKKSPTNLYSSTLSSSACENKIDIIYYLLLQEKKIQGKKFKGIQELTKIVIPSSITSIEFDAFEKCSSLTDIEIPPSVASIVYSAFCECKSLKSIKIPPFVKNIDFYTFRSCSNLINVELPLNLKKIGNDAFRYCSSLKKIVIPSSVEFIGSSSFYGCYSLAEFEFPPLIDSISSYIFYDCKSLKYVKMHSSIKTIQSYAFENCQLLKNISIPSSVKIIENYAFFHCLSLENVEMPSSLDAIGSGAFDHCPLLTNLEINAPKMSIDSFYKDGCD</sequence>
<dbReference type="Proteomes" id="UP001470230">
    <property type="component" value="Unassembled WGS sequence"/>
</dbReference>
<dbReference type="PANTHER" id="PTHR45661:SF3">
    <property type="entry name" value="IG-LIKE DOMAIN-CONTAINING PROTEIN"/>
    <property type="match status" value="1"/>
</dbReference>
<comment type="caution">
    <text evidence="1">The sequence shown here is derived from an EMBL/GenBank/DDBJ whole genome shotgun (WGS) entry which is preliminary data.</text>
</comment>
<keyword evidence="2" id="KW-1185">Reference proteome</keyword>
<reference evidence="1 2" key="1">
    <citation type="submission" date="2024-04" db="EMBL/GenBank/DDBJ databases">
        <title>Tritrichomonas musculus Genome.</title>
        <authorList>
            <person name="Alves-Ferreira E."/>
            <person name="Grigg M."/>
            <person name="Lorenzi H."/>
            <person name="Galac M."/>
        </authorList>
    </citation>
    <scope>NUCLEOTIDE SEQUENCE [LARGE SCALE GENOMIC DNA]</scope>
    <source>
        <strain evidence="1 2">EAF2021</strain>
    </source>
</reference>
<dbReference type="Pfam" id="PF13306">
    <property type="entry name" value="LRR_5"/>
    <property type="match status" value="1"/>
</dbReference>
<dbReference type="SUPFAM" id="SSF52058">
    <property type="entry name" value="L domain-like"/>
    <property type="match status" value="1"/>
</dbReference>
<proteinExistence type="predicted"/>
<dbReference type="InterPro" id="IPR026906">
    <property type="entry name" value="LRR_5"/>
</dbReference>
<protein>
    <submittedName>
        <fullName evidence="1">Uncharacterized protein</fullName>
    </submittedName>
</protein>
<evidence type="ECO:0000313" key="2">
    <source>
        <dbReference type="Proteomes" id="UP001470230"/>
    </source>
</evidence>
<dbReference type="EMBL" id="JAPFFF010000012">
    <property type="protein sequence ID" value="KAK8876315.1"/>
    <property type="molecule type" value="Genomic_DNA"/>
</dbReference>
<dbReference type="InterPro" id="IPR032675">
    <property type="entry name" value="LRR_dom_sf"/>
</dbReference>
<accession>A0ABR2JEV9</accession>
<dbReference type="Gene3D" id="3.80.10.10">
    <property type="entry name" value="Ribonuclease Inhibitor"/>
    <property type="match status" value="2"/>
</dbReference>